<dbReference type="PANTHER" id="PTHR46177:SF1">
    <property type="entry name" value="INTEGRASE CATALYTIC DOMAIN-CONTAINING PROTEIN"/>
    <property type="match status" value="1"/>
</dbReference>
<evidence type="ECO:0000313" key="2">
    <source>
        <dbReference type="EMBL" id="KAG0138902.1"/>
    </source>
</evidence>
<sequence>MGTNEGIYLKHDNVGELLGVIDQQGLMDHKQRQLKRHMYHVKGPNHIWASDGHDKLKSFGITIYGFIDAWSCQILNLKVGINNNDPQQIGVYFLETVAKVGGIPQRTSTDCGTETLDIAAHQINLSKHYLGLDLKDAEKQHKFTISPHNQKIECLWSQLM</sequence>
<dbReference type="EMBL" id="MU168256">
    <property type="protein sequence ID" value="KAG0138902.1"/>
    <property type="molecule type" value="Genomic_DNA"/>
</dbReference>
<proteinExistence type="predicted"/>
<reference evidence="2" key="1">
    <citation type="submission" date="2013-11" db="EMBL/GenBank/DDBJ databases">
        <title>Genome sequence of the fusiform rust pathogen reveals effectors for host alternation and coevolution with pine.</title>
        <authorList>
            <consortium name="DOE Joint Genome Institute"/>
            <person name="Smith K."/>
            <person name="Pendleton A."/>
            <person name="Kubisiak T."/>
            <person name="Anderson C."/>
            <person name="Salamov A."/>
            <person name="Aerts A."/>
            <person name="Riley R."/>
            <person name="Clum A."/>
            <person name="Lindquist E."/>
            <person name="Ence D."/>
            <person name="Campbell M."/>
            <person name="Kronenberg Z."/>
            <person name="Feau N."/>
            <person name="Dhillon B."/>
            <person name="Hamelin R."/>
            <person name="Burleigh J."/>
            <person name="Smith J."/>
            <person name="Yandell M."/>
            <person name="Nelson C."/>
            <person name="Grigoriev I."/>
            <person name="Davis J."/>
        </authorList>
    </citation>
    <scope>NUCLEOTIDE SEQUENCE</scope>
    <source>
        <strain evidence="2">G11</strain>
    </source>
</reference>
<feature type="non-terminal residue" evidence="2">
    <location>
        <position position="160"/>
    </location>
</feature>
<name>A0A9P6N725_9BASI</name>
<evidence type="ECO:0000259" key="1">
    <source>
        <dbReference type="Pfam" id="PF24764"/>
    </source>
</evidence>
<dbReference type="AlphaFoldDB" id="A0A9P6N725"/>
<protein>
    <recommendedName>
        <fullName evidence="1">Integrase core domain-containing protein</fullName>
    </recommendedName>
</protein>
<feature type="domain" description="Integrase core" evidence="1">
    <location>
        <begin position="38"/>
        <end position="159"/>
    </location>
</feature>
<dbReference type="Pfam" id="PF24764">
    <property type="entry name" value="rva_4"/>
    <property type="match status" value="1"/>
</dbReference>
<gene>
    <name evidence="2" type="ORF">CROQUDRAFT_677257</name>
</gene>
<comment type="caution">
    <text evidence="2">The sequence shown here is derived from an EMBL/GenBank/DDBJ whole genome shotgun (WGS) entry which is preliminary data.</text>
</comment>
<dbReference type="PANTHER" id="PTHR46177">
    <property type="entry name" value="INTEGRASE CATALYTIC DOMAIN-CONTAINING PROTEIN"/>
    <property type="match status" value="1"/>
</dbReference>
<dbReference type="Proteomes" id="UP000886653">
    <property type="component" value="Unassembled WGS sequence"/>
</dbReference>
<organism evidence="2 3">
    <name type="scientific">Cronartium quercuum f. sp. fusiforme G11</name>
    <dbReference type="NCBI Taxonomy" id="708437"/>
    <lineage>
        <taxon>Eukaryota</taxon>
        <taxon>Fungi</taxon>
        <taxon>Dikarya</taxon>
        <taxon>Basidiomycota</taxon>
        <taxon>Pucciniomycotina</taxon>
        <taxon>Pucciniomycetes</taxon>
        <taxon>Pucciniales</taxon>
        <taxon>Coleosporiaceae</taxon>
        <taxon>Cronartium</taxon>
    </lineage>
</organism>
<dbReference type="InterPro" id="IPR058913">
    <property type="entry name" value="Integrase_dom_put"/>
</dbReference>
<keyword evidence="3" id="KW-1185">Reference proteome</keyword>
<dbReference type="OrthoDB" id="2505297at2759"/>
<accession>A0A9P6N725</accession>
<evidence type="ECO:0000313" key="3">
    <source>
        <dbReference type="Proteomes" id="UP000886653"/>
    </source>
</evidence>